<dbReference type="Gene3D" id="3.30.1050.10">
    <property type="entry name" value="SCP2 sterol-binding domain"/>
    <property type="match status" value="1"/>
</dbReference>
<keyword evidence="3" id="KW-1185">Reference proteome</keyword>
<dbReference type="InterPro" id="IPR016181">
    <property type="entry name" value="Acyl_CoA_acyltransferase"/>
</dbReference>
<dbReference type="SUPFAM" id="SSF55729">
    <property type="entry name" value="Acyl-CoA N-acyltransferases (Nat)"/>
    <property type="match status" value="1"/>
</dbReference>
<feature type="domain" description="Enhanced intracellular survival protein" evidence="1">
    <location>
        <begin position="249"/>
        <end position="346"/>
    </location>
</feature>
<sequence length="348" mass="38996">MCSIGEAKKRMEADLPFFQTAPGEDLFVRLRELTYSGHKLKAVQVSASPFINWRSSKLDRQMSGLLEEWRSQGCHLVFFDHMPLSFKRKYGVETLIRAREWRMAPECLYLRSFNSSCEVFEANGISGKYLSKQIVKKLSGHRTCLISSSDDLTELKSAAQYSLFAANNDKGEAIGYMKCFMADQKLHIKEWAAISPKAKPALWNKIRTLPANELILTLQESDSFPYQLKNPFLSSRQLPVFIGKIINLPDFMAVFPFNNAESPLYLQVTDSSLPANSGIYCIEDGKGRAVQSAGCRSVLSVESSILAALLFKSLNPGMLYGAGYINGSTHDVRLLEKALPGEKPYCFL</sequence>
<dbReference type="Pfam" id="PF13530">
    <property type="entry name" value="SCP2_2"/>
    <property type="match status" value="1"/>
</dbReference>
<dbReference type="PANTHER" id="PTHR37817">
    <property type="entry name" value="N-ACETYLTRANSFERASE EIS"/>
    <property type="match status" value="1"/>
</dbReference>
<accession>A0A084H3F1</accession>
<dbReference type="InterPro" id="IPR051554">
    <property type="entry name" value="Acetyltransferase_Eis"/>
</dbReference>
<dbReference type="SUPFAM" id="SSF55718">
    <property type="entry name" value="SCP-like"/>
    <property type="match status" value="1"/>
</dbReference>
<dbReference type="InterPro" id="IPR025559">
    <property type="entry name" value="Eis_dom"/>
</dbReference>
<evidence type="ECO:0000313" key="3">
    <source>
        <dbReference type="Proteomes" id="UP000028549"/>
    </source>
</evidence>
<dbReference type="STRING" id="246786.GS18_0204085"/>
<dbReference type="GO" id="GO:0030649">
    <property type="term" value="P:aminoglycoside antibiotic catabolic process"/>
    <property type="evidence" value="ECO:0007669"/>
    <property type="project" value="TreeGrafter"/>
</dbReference>
<dbReference type="AlphaFoldDB" id="A0A084H3F1"/>
<name>A0A084H3F1_METID</name>
<dbReference type="InterPro" id="IPR036527">
    <property type="entry name" value="SCP2_sterol-bd_dom_sf"/>
</dbReference>
<proteinExistence type="predicted"/>
<reference evidence="2 3" key="1">
    <citation type="journal article" date="2005" name="Int. J. Syst. Evol. Microbiol.">
        <title>Bacillus cibi sp. nov., isolated from jeotgal, a traditional Korean fermented seafood.</title>
        <authorList>
            <person name="Yoon J.H."/>
            <person name="Lee C.H."/>
            <person name="Oh T.K."/>
        </authorList>
    </citation>
    <scope>NUCLEOTIDE SEQUENCE [LARGE SCALE GENOMIC DNA]</scope>
    <source>
        <strain evidence="2 3">DSM 16189</strain>
    </source>
</reference>
<comment type="caution">
    <text evidence="2">The sequence shown here is derived from an EMBL/GenBank/DDBJ whole genome shotgun (WGS) entry which is preliminary data.</text>
</comment>
<organism evidence="2 3">
    <name type="scientific">Metabacillus indicus</name>
    <name type="common">Bacillus indicus</name>
    <dbReference type="NCBI Taxonomy" id="246786"/>
    <lineage>
        <taxon>Bacteria</taxon>
        <taxon>Bacillati</taxon>
        <taxon>Bacillota</taxon>
        <taxon>Bacilli</taxon>
        <taxon>Bacillales</taxon>
        <taxon>Bacillaceae</taxon>
        <taxon>Metabacillus</taxon>
    </lineage>
</organism>
<evidence type="ECO:0000259" key="1">
    <source>
        <dbReference type="Pfam" id="PF13530"/>
    </source>
</evidence>
<evidence type="ECO:0000313" key="2">
    <source>
        <dbReference type="EMBL" id="KEZ54113.1"/>
    </source>
</evidence>
<gene>
    <name evidence="2" type="ORF">GS18_0204085</name>
</gene>
<dbReference type="Proteomes" id="UP000028549">
    <property type="component" value="Unassembled WGS sequence"/>
</dbReference>
<protein>
    <recommendedName>
        <fullName evidence="1">Enhanced intracellular survival protein domain-containing protein</fullName>
    </recommendedName>
</protein>
<dbReference type="EMBL" id="JNVC02000001">
    <property type="protein sequence ID" value="KEZ54113.1"/>
    <property type="molecule type" value="Genomic_DNA"/>
</dbReference>
<dbReference type="Gene3D" id="3.40.630.30">
    <property type="match status" value="1"/>
</dbReference>
<dbReference type="GO" id="GO:0034069">
    <property type="term" value="F:aminoglycoside N-acetyltransferase activity"/>
    <property type="evidence" value="ECO:0007669"/>
    <property type="project" value="TreeGrafter"/>
</dbReference>
<dbReference type="PANTHER" id="PTHR37817:SF1">
    <property type="entry name" value="N-ACETYLTRANSFERASE EIS"/>
    <property type="match status" value="1"/>
</dbReference>